<gene>
    <name evidence="3" type="ORF">DJ013_19210</name>
</gene>
<evidence type="ECO:0008006" key="5">
    <source>
        <dbReference type="Google" id="ProtNLM"/>
    </source>
</evidence>
<dbReference type="InterPro" id="IPR019619">
    <property type="entry name" value="DUF2490"/>
</dbReference>
<dbReference type="AlphaFoldDB" id="A0A2Z4GFL0"/>
<proteinExistence type="predicted"/>
<keyword evidence="1 2" id="KW-0732">Signal</keyword>
<dbReference type="RefSeq" id="WP_111373550.1">
    <property type="nucleotide sequence ID" value="NZ_CP029480.1"/>
</dbReference>
<dbReference type="Pfam" id="PF10677">
    <property type="entry name" value="DUF2490"/>
    <property type="match status" value="1"/>
</dbReference>
<dbReference type="OrthoDB" id="1365775at2"/>
<evidence type="ECO:0000313" key="3">
    <source>
        <dbReference type="EMBL" id="AWW00183.1"/>
    </source>
</evidence>
<dbReference type="InterPro" id="IPR053713">
    <property type="entry name" value="Bact_OM_Channel_sf"/>
</dbReference>
<keyword evidence="4" id="KW-1185">Reference proteome</keyword>
<evidence type="ECO:0000313" key="4">
    <source>
        <dbReference type="Proteomes" id="UP000249873"/>
    </source>
</evidence>
<organism evidence="3 4">
    <name type="scientific">Arcticibacterium luteifluviistationis</name>
    <dbReference type="NCBI Taxonomy" id="1784714"/>
    <lineage>
        <taxon>Bacteria</taxon>
        <taxon>Pseudomonadati</taxon>
        <taxon>Bacteroidota</taxon>
        <taxon>Cytophagia</taxon>
        <taxon>Cytophagales</taxon>
        <taxon>Leadbetterellaceae</taxon>
        <taxon>Arcticibacterium</taxon>
    </lineage>
</organism>
<dbReference type="EMBL" id="CP029480">
    <property type="protein sequence ID" value="AWW00183.1"/>
    <property type="molecule type" value="Genomic_DNA"/>
</dbReference>
<sequence length="230" mass="26692">MKKILLTLFSCTVLPVTLMAQSDETARSQDLETWSGLELEYEITPKLSVSLEPQLRLKENSSVIDTYFGELSGKYDLWKGFSLGAGVRFIKKNDTNGNIQGYENHLRYQFDASYKHSIDNLDVKYRFRYQNKSELDSDNSNEASTRYKLSLDYNFKNWKLDPEVSGEMFRSVEDSQFDKYRLTFGTSYKLGNVGKLKAFYGFENTLNTESLKHTNIIGLNFKHTIKNRKK</sequence>
<name>A0A2Z4GFL0_9BACT</name>
<evidence type="ECO:0000256" key="2">
    <source>
        <dbReference type="SAM" id="SignalP"/>
    </source>
</evidence>
<accession>A0A2Z4GFL0</accession>
<evidence type="ECO:0000256" key="1">
    <source>
        <dbReference type="ARBA" id="ARBA00022729"/>
    </source>
</evidence>
<feature type="chain" id="PRO_5016335913" description="DUF2490 domain-containing protein" evidence="2">
    <location>
        <begin position="21"/>
        <end position="230"/>
    </location>
</feature>
<dbReference type="SUPFAM" id="SSF56935">
    <property type="entry name" value="Porins"/>
    <property type="match status" value="1"/>
</dbReference>
<feature type="signal peptide" evidence="2">
    <location>
        <begin position="1"/>
        <end position="20"/>
    </location>
</feature>
<dbReference type="Proteomes" id="UP000249873">
    <property type="component" value="Chromosome"/>
</dbReference>
<reference evidence="3 4" key="1">
    <citation type="submission" date="2018-05" db="EMBL/GenBank/DDBJ databases">
        <title>Complete genome sequence of Arcticibacterium luteifluviistationis SM1504T, a cytophagaceae bacterium isolated from Arctic surface seawater.</title>
        <authorList>
            <person name="Li Y."/>
            <person name="Qin Q.-L."/>
        </authorList>
    </citation>
    <scope>NUCLEOTIDE SEQUENCE [LARGE SCALE GENOMIC DNA]</scope>
    <source>
        <strain evidence="3 4">SM1504</strain>
    </source>
</reference>
<dbReference type="KEGG" id="als:DJ013_19210"/>
<protein>
    <recommendedName>
        <fullName evidence="5">DUF2490 domain-containing protein</fullName>
    </recommendedName>
</protein>
<dbReference type="Gene3D" id="2.40.160.40">
    <property type="entry name" value="monomeric porin ompg"/>
    <property type="match status" value="1"/>
</dbReference>